<evidence type="ECO:0000313" key="3">
    <source>
        <dbReference type="EMBL" id="RPD64701.1"/>
    </source>
</evidence>
<reference evidence="3" key="1">
    <citation type="journal article" date="2018" name="Genome Biol. Evol.">
        <title>Genomics and development of Lentinus tigrinus, a white-rot wood-decaying mushroom with dimorphic fruiting bodies.</title>
        <authorList>
            <person name="Wu B."/>
            <person name="Xu Z."/>
            <person name="Knudson A."/>
            <person name="Carlson A."/>
            <person name="Chen N."/>
            <person name="Kovaka S."/>
            <person name="LaButti K."/>
            <person name="Lipzen A."/>
            <person name="Pennachio C."/>
            <person name="Riley R."/>
            <person name="Schakwitz W."/>
            <person name="Umezawa K."/>
            <person name="Ohm R.A."/>
            <person name="Grigoriev I.V."/>
            <person name="Nagy L.G."/>
            <person name="Gibbons J."/>
            <person name="Hibbett D."/>
        </authorList>
    </citation>
    <scope>NUCLEOTIDE SEQUENCE [LARGE SCALE GENOMIC DNA]</scope>
    <source>
        <strain evidence="3">ALCF2SS1-6</strain>
    </source>
</reference>
<feature type="region of interest" description="Disordered" evidence="1">
    <location>
        <begin position="209"/>
        <end position="247"/>
    </location>
</feature>
<feature type="region of interest" description="Disordered" evidence="1">
    <location>
        <begin position="415"/>
        <end position="437"/>
    </location>
</feature>
<keyword evidence="2" id="KW-1133">Transmembrane helix</keyword>
<protein>
    <submittedName>
        <fullName evidence="3">Uncharacterized protein</fullName>
    </submittedName>
</protein>
<feature type="compositionally biased region" description="Low complexity" evidence="1">
    <location>
        <begin position="236"/>
        <end position="247"/>
    </location>
</feature>
<keyword evidence="4" id="KW-1185">Reference proteome</keyword>
<feature type="region of interest" description="Disordered" evidence="1">
    <location>
        <begin position="461"/>
        <end position="488"/>
    </location>
</feature>
<evidence type="ECO:0000256" key="1">
    <source>
        <dbReference type="SAM" id="MobiDB-lite"/>
    </source>
</evidence>
<feature type="compositionally biased region" description="Polar residues" evidence="1">
    <location>
        <begin position="337"/>
        <end position="347"/>
    </location>
</feature>
<gene>
    <name evidence="3" type="ORF">L227DRAFT_598183</name>
</gene>
<keyword evidence="2" id="KW-0472">Membrane</keyword>
<accession>A0A5C2SM43</accession>
<dbReference type="AlphaFoldDB" id="A0A5C2SM43"/>
<dbReference type="Proteomes" id="UP000313359">
    <property type="component" value="Unassembled WGS sequence"/>
</dbReference>
<evidence type="ECO:0000256" key="2">
    <source>
        <dbReference type="SAM" id="Phobius"/>
    </source>
</evidence>
<keyword evidence="2" id="KW-0812">Transmembrane</keyword>
<feature type="region of interest" description="Disordered" evidence="1">
    <location>
        <begin position="296"/>
        <end position="392"/>
    </location>
</feature>
<feature type="compositionally biased region" description="Low complexity" evidence="1">
    <location>
        <begin position="211"/>
        <end position="226"/>
    </location>
</feature>
<feature type="compositionally biased region" description="Pro residues" evidence="1">
    <location>
        <begin position="320"/>
        <end position="332"/>
    </location>
</feature>
<dbReference type="OrthoDB" id="3270641at2759"/>
<feature type="transmembrane region" description="Helical" evidence="2">
    <location>
        <begin position="253"/>
        <end position="279"/>
    </location>
</feature>
<name>A0A5C2SM43_9APHY</name>
<evidence type="ECO:0000313" key="4">
    <source>
        <dbReference type="Proteomes" id="UP000313359"/>
    </source>
</evidence>
<sequence>MPSSSLFRESIPRSPHAASRLYMRPVLIRSFALVLLATVSGATLVNITIDDANGDASTGLKPQYSPLSAWSQGSTCPRCHITQHADAAQAFEGTWHDSTYHPGQPPNIVQMTFNGSAVYVYNMVANVIQDGTTTFTNLTFSLDGTEVGHYMHVPQNDAASTILYRTVVYQNASLTPTSHVLSIEAGGTTASLVLFDYAIYTTERDATDVPSASGQLTSTTSGTQTAMPPFAPTTTSSVSVDGSQSSSSKSSAVAVGSAVGAAVGVVAALATLGIGVFVLRRRRSLALPLFSRKATNLHDPSRPSSFKGTKDDSPHSSPVSPLPSPLSPPSPMAPSLEISQGSPSFSRSDLVFAPIPTPSPRHSASRIPTPLATPPTHRADVPASAVSATETEHSIRLSDLTREIAELESYMRGLRRGEKGRKRPQGPRADAGDTSVEALRERMARLREELEAERRLLAEARPRERRPNPWSLKGRRLRVVNPEELSNA</sequence>
<dbReference type="EMBL" id="ML122253">
    <property type="protein sequence ID" value="RPD64701.1"/>
    <property type="molecule type" value="Genomic_DNA"/>
</dbReference>
<proteinExistence type="predicted"/>
<organism evidence="3 4">
    <name type="scientific">Lentinus tigrinus ALCF2SS1-6</name>
    <dbReference type="NCBI Taxonomy" id="1328759"/>
    <lineage>
        <taxon>Eukaryota</taxon>
        <taxon>Fungi</taxon>
        <taxon>Dikarya</taxon>
        <taxon>Basidiomycota</taxon>
        <taxon>Agaricomycotina</taxon>
        <taxon>Agaricomycetes</taxon>
        <taxon>Polyporales</taxon>
        <taxon>Polyporaceae</taxon>
        <taxon>Lentinus</taxon>
    </lineage>
</organism>